<dbReference type="GO" id="GO:0003700">
    <property type="term" value="F:DNA-binding transcription factor activity"/>
    <property type="evidence" value="ECO:0007669"/>
    <property type="project" value="TreeGrafter"/>
</dbReference>
<evidence type="ECO:0008006" key="8">
    <source>
        <dbReference type="Google" id="ProtNLM"/>
    </source>
</evidence>
<dbReference type="Proteomes" id="UP000249130">
    <property type="component" value="Unassembled WGS sequence"/>
</dbReference>
<dbReference type="Pfam" id="PF01614">
    <property type="entry name" value="IclR_C"/>
    <property type="match status" value="1"/>
</dbReference>
<feature type="domain" description="IclR-ED" evidence="5">
    <location>
        <begin position="76"/>
        <end position="258"/>
    </location>
</feature>
<dbReference type="PANTHER" id="PTHR30136">
    <property type="entry name" value="HELIX-TURN-HELIX TRANSCRIPTIONAL REGULATOR, ICLR FAMILY"/>
    <property type="match status" value="1"/>
</dbReference>
<gene>
    <name evidence="6" type="ORF">CH341_00720</name>
</gene>
<sequence length="262" mass="28228">MPRISGSQPGDGVQAVVFALQILEYLAQRRSTVGVTDLARVFGTTKSRIYRHLQTLMSAGYVIQETETERYRTGGRLIALGRVVSENFELMSAARTVMDELRDRLGHAVTLSEVELAGLRVLSTIAGTQPFEIGVKPGSLLTTHATAQGKLLLAFGPDAPREKLLRKTLPANTPHTITNPNVLREELKQVKKQGWATAPSQAVVGVNALAAPILDATGAFVGTVAIVDLVQFVPARPTPEQIRRIVEAGKRISANIGYRGAS</sequence>
<dbReference type="InterPro" id="IPR014757">
    <property type="entry name" value="Tscrpt_reg_IclR_C"/>
</dbReference>
<evidence type="ECO:0000256" key="3">
    <source>
        <dbReference type="ARBA" id="ARBA00023163"/>
    </source>
</evidence>
<evidence type="ECO:0000259" key="4">
    <source>
        <dbReference type="PROSITE" id="PS51077"/>
    </source>
</evidence>
<dbReference type="PROSITE" id="PS51077">
    <property type="entry name" value="HTH_ICLR"/>
    <property type="match status" value="1"/>
</dbReference>
<dbReference type="InterPro" id="IPR036388">
    <property type="entry name" value="WH-like_DNA-bd_sf"/>
</dbReference>
<keyword evidence="7" id="KW-1185">Reference proteome</keyword>
<dbReference type="GO" id="GO:0003677">
    <property type="term" value="F:DNA binding"/>
    <property type="evidence" value="ECO:0007669"/>
    <property type="project" value="UniProtKB-KW"/>
</dbReference>
<dbReference type="PANTHER" id="PTHR30136:SF8">
    <property type="entry name" value="TRANSCRIPTIONAL REGULATORY PROTEIN"/>
    <property type="match status" value="1"/>
</dbReference>
<dbReference type="SUPFAM" id="SSF46785">
    <property type="entry name" value="Winged helix' DNA-binding domain"/>
    <property type="match status" value="1"/>
</dbReference>
<accession>A0A327L6N8</accession>
<dbReference type="AlphaFoldDB" id="A0A327L6N8"/>
<dbReference type="GO" id="GO:0045892">
    <property type="term" value="P:negative regulation of DNA-templated transcription"/>
    <property type="evidence" value="ECO:0007669"/>
    <property type="project" value="TreeGrafter"/>
</dbReference>
<reference evidence="6 7" key="1">
    <citation type="submission" date="2017-07" db="EMBL/GenBank/DDBJ databases">
        <title>Draft Genome Sequences of Select Purple Nonsulfur Bacteria.</title>
        <authorList>
            <person name="Lasarre B."/>
            <person name="Mckinlay J.B."/>
        </authorList>
    </citation>
    <scope>NUCLEOTIDE SEQUENCE [LARGE SCALE GENOMIC DNA]</scope>
    <source>
        <strain evidence="6 7">DSM 5909</strain>
    </source>
</reference>
<evidence type="ECO:0000256" key="1">
    <source>
        <dbReference type="ARBA" id="ARBA00023015"/>
    </source>
</evidence>
<evidence type="ECO:0000313" key="7">
    <source>
        <dbReference type="Proteomes" id="UP000249130"/>
    </source>
</evidence>
<keyword evidence="1" id="KW-0805">Transcription regulation</keyword>
<name>A0A327L6N8_9BRAD</name>
<dbReference type="RefSeq" id="WP_111417125.1">
    <property type="nucleotide sequence ID" value="NZ_NPEX01000003.1"/>
</dbReference>
<dbReference type="Gene3D" id="1.10.10.10">
    <property type="entry name" value="Winged helix-like DNA-binding domain superfamily/Winged helix DNA-binding domain"/>
    <property type="match status" value="1"/>
</dbReference>
<evidence type="ECO:0000259" key="5">
    <source>
        <dbReference type="PROSITE" id="PS51078"/>
    </source>
</evidence>
<keyword evidence="3" id="KW-0804">Transcription</keyword>
<proteinExistence type="predicted"/>
<feature type="domain" description="HTH iclR-type" evidence="4">
    <location>
        <begin position="13"/>
        <end position="75"/>
    </location>
</feature>
<dbReference type="InterPro" id="IPR029016">
    <property type="entry name" value="GAF-like_dom_sf"/>
</dbReference>
<evidence type="ECO:0000313" key="6">
    <source>
        <dbReference type="EMBL" id="RAI45996.1"/>
    </source>
</evidence>
<dbReference type="Gene3D" id="3.30.450.40">
    <property type="match status" value="1"/>
</dbReference>
<dbReference type="CDD" id="cd00090">
    <property type="entry name" value="HTH_ARSR"/>
    <property type="match status" value="1"/>
</dbReference>
<dbReference type="PROSITE" id="PS51078">
    <property type="entry name" value="ICLR_ED"/>
    <property type="match status" value="1"/>
</dbReference>
<dbReference type="EMBL" id="NPEX01000003">
    <property type="protein sequence ID" value="RAI45996.1"/>
    <property type="molecule type" value="Genomic_DNA"/>
</dbReference>
<dbReference type="SUPFAM" id="SSF55781">
    <property type="entry name" value="GAF domain-like"/>
    <property type="match status" value="1"/>
</dbReference>
<dbReference type="SMART" id="SM00346">
    <property type="entry name" value="HTH_ICLR"/>
    <property type="match status" value="1"/>
</dbReference>
<dbReference type="Pfam" id="PF09339">
    <property type="entry name" value="HTH_IclR"/>
    <property type="match status" value="1"/>
</dbReference>
<dbReference type="FunFam" id="1.10.10.10:FF:000056">
    <property type="entry name" value="IclR family transcriptional regulator"/>
    <property type="match status" value="1"/>
</dbReference>
<keyword evidence="2" id="KW-0238">DNA-binding</keyword>
<protein>
    <recommendedName>
        <fullName evidence="8">IclR family transcriptional regulator</fullName>
    </recommendedName>
</protein>
<comment type="caution">
    <text evidence="6">The sequence shown here is derived from an EMBL/GenBank/DDBJ whole genome shotgun (WGS) entry which is preliminary data.</text>
</comment>
<dbReference type="InterPro" id="IPR011991">
    <property type="entry name" value="ArsR-like_HTH"/>
</dbReference>
<dbReference type="InterPro" id="IPR050707">
    <property type="entry name" value="HTH_MetabolicPath_Reg"/>
</dbReference>
<dbReference type="InterPro" id="IPR036390">
    <property type="entry name" value="WH_DNA-bd_sf"/>
</dbReference>
<dbReference type="InterPro" id="IPR005471">
    <property type="entry name" value="Tscrpt_reg_IclR_N"/>
</dbReference>
<dbReference type="OrthoDB" id="8438735at2"/>
<organism evidence="6 7">
    <name type="scientific">Rhodoplanes roseus</name>
    <dbReference type="NCBI Taxonomy" id="29409"/>
    <lineage>
        <taxon>Bacteria</taxon>
        <taxon>Pseudomonadati</taxon>
        <taxon>Pseudomonadota</taxon>
        <taxon>Alphaproteobacteria</taxon>
        <taxon>Hyphomicrobiales</taxon>
        <taxon>Nitrobacteraceae</taxon>
        <taxon>Rhodoplanes</taxon>
    </lineage>
</organism>
<evidence type="ECO:0000256" key="2">
    <source>
        <dbReference type="ARBA" id="ARBA00023125"/>
    </source>
</evidence>